<keyword evidence="2" id="KW-1185">Reference proteome</keyword>
<dbReference type="Proteomes" id="UP000246744">
    <property type="component" value="Unassembled WGS sequence"/>
</dbReference>
<accession>A0A317PVI8</accession>
<dbReference type="AlphaFoldDB" id="A0A317PVI8"/>
<evidence type="ECO:0000313" key="1">
    <source>
        <dbReference type="EMBL" id="PWW04915.1"/>
    </source>
</evidence>
<gene>
    <name evidence="1" type="ORF">DES37_1145</name>
</gene>
<dbReference type="OrthoDB" id="9204728at2"/>
<sequence length="91" mass="9710">MARGHYLVMGDKTTCGGRIIEGAVDHQLLGMPVACEGDKVSCGLTPFIYVIQGGILTDTLHGRKLAGTLESISTCPCKARFIPSLPLDTYE</sequence>
<dbReference type="RefSeq" id="WP_110027464.1">
    <property type="nucleotide sequence ID" value="NZ_QGTS01000014.1"/>
</dbReference>
<dbReference type="Pfam" id="PF05488">
    <property type="entry name" value="PAAR_motif"/>
    <property type="match status" value="1"/>
</dbReference>
<dbReference type="EMBL" id="QGTS01000014">
    <property type="protein sequence ID" value="PWW04915.1"/>
    <property type="molecule type" value="Genomic_DNA"/>
</dbReference>
<organism evidence="1 2">
    <name type="scientific">Mangrovibacter plantisponsor</name>
    <dbReference type="NCBI Taxonomy" id="451513"/>
    <lineage>
        <taxon>Bacteria</taxon>
        <taxon>Pseudomonadati</taxon>
        <taxon>Pseudomonadota</taxon>
        <taxon>Gammaproteobacteria</taxon>
        <taxon>Enterobacterales</taxon>
        <taxon>Enterobacteriaceae</taxon>
        <taxon>Mangrovibacter</taxon>
    </lineage>
</organism>
<reference evidence="1 2" key="1">
    <citation type="submission" date="2018-05" db="EMBL/GenBank/DDBJ databases">
        <title>Genomic Encyclopedia of Type Strains, Phase IV (KMG-IV): sequencing the most valuable type-strain genomes for metagenomic binning, comparative biology and taxonomic classification.</title>
        <authorList>
            <person name="Goeker M."/>
        </authorList>
    </citation>
    <scope>NUCLEOTIDE SEQUENCE [LARGE SCALE GENOMIC DNA]</scope>
    <source>
        <strain evidence="1 2">DSM 19579</strain>
    </source>
</reference>
<dbReference type="CDD" id="cd14744">
    <property type="entry name" value="PAAR_CT_2"/>
    <property type="match status" value="1"/>
</dbReference>
<name>A0A317PVI8_9ENTR</name>
<evidence type="ECO:0000313" key="2">
    <source>
        <dbReference type="Proteomes" id="UP000246744"/>
    </source>
</evidence>
<protein>
    <submittedName>
        <fullName evidence="1">PAAR motif-containing protein</fullName>
    </submittedName>
</protein>
<comment type="caution">
    <text evidence="1">The sequence shown here is derived from an EMBL/GenBank/DDBJ whole genome shotgun (WGS) entry which is preliminary data.</text>
</comment>
<dbReference type="InterPro" id="IPR008727">
    <property type="entry name" value="PAAR_motif"/>
</dbReference>
<proteinExistence type="predicted"/>